<dbReference type="InterPro" id="IPR003593">
    <property type="entry name" value="AAA+_ATPase"/>
</dbReference>
<keyword evidence="9" id="KW-0445">Lipid transport</keyword>
<evidence type="ECO:0000256" key="2">
    <source>
        <dbReference type="ARBA" id="ARBA00022448"/>
    </source>
</evidence>
<name>A0SZ66_9BURK</name>
<evidence type="ECO:0000259" key="13">
    <source>
        <dbReference type="PROSITE" id="PS50929"/>
    </source>
</evidence>
<evidence type="ECO:0000256" key="8">
    <source>
        <dbReference type="ARBA" id="ARBA00022989"/>
    </source>
</evidence>
<evidence type="ECO:0000259" key="12">
    <source>
        <dbReference type="PROSITE" id="PS50893"/>
    </source>
</evidence>
<keyword evidence="5" id="KW-0547">Nucleotide-binding</keyword>
<dbReference type="InterPro" id="IPR039421">
    <property type="entry name" value="Type_1_exporter"/>
</dbReference>
<feature type="transmembrane region" description="Helical" evidence="11">
    <location>
        <begin position="241"/>
        <end position="259"/>
    </location>
</feature>
<comment type="subcellular location">
    <subcellularLocation>
        <location evidence="1">Cell membrane</location>
        <topology evidence="1">Multi-pass membrane protein</topology>
    </subcellularLocation>
</comment>
<keyword evidence="6 14" id="KW-0067">ATP-binding</keyword>
<feature type="domain" description="ABC transporter" evidence="12">
    <location>
        <begin position="298"/>
        <end position="531"/>
    </location>
</feature>
<dbReference type="FunFam" id="3.40.50.300:FF:000221">
    <property type="entry name" value="Multidrug ABC transporter ATP-binding protein"/>
    <property type="match status" value="1"/>
</dbReference>
<evidence type="ECO:0000256" key="1">
    <source>
        <dbReference type="ARBA" id="ARBA00004651"/>
    </source>
</evidence>
<evidence type="ECO:0000313" key="14">
    <source>
        <dbReference type="EMBL" id="ABK64090.1"/>
    </source>
</evidence>
<dbReference type="EMBL" id="EF063592">
    <property type="protein sequence ID" value="ABK64090.1"/>
    <property type="molecule type" value="Genomic_DNA"/>
</dbReference>
<keyword evidence="2" id="KW-0813">Transport</keyword>
<protein>
    <submittedName>
        <fullName evidence="14">Putative ABC transporter ATP-binding/permease protein</fullName>
    </submittedName>
</protein>
<dbReference type="InterPro" id="IPR003439">
    <property type="entry name" value="ABC_transporter-like_ATP-bd"/>
</dbReference>
<evidence type="ECO:0000256" key="9">
    <source>
        <dbReference type="ARBA" id="ARBA00023055"/>
    </source>
</evidence>
<dbReference type="GO" id="GO:0016887">
    <property type="term" value="F:ATP hydrolysis activity"/>
    <property type="evidence" value="ECO:0007669"/>
    <property type="project" value="InterPro"/>
</dbReference>
<dbReference type="AlphaFoldDB" id="A0SZ66"/>
<dbReference type="Gene3D" id="1.20.1560.10">
    <property type="entry name" value="ABC transporter type 1, transmembrane domain"/>
    <property type="match status" value="1"/>
</dbReference>
<accession>A0SZ66</accession>
<evidence type="ECO:0000256" key="11">
    <source>
        <dbReference type="SAM" id="Phobius"/>
    </source>
</evidence>
<dbReference type="SUPFAM" id="SSF90123">
    <property type="entry name" value="ABC transporter transmembrane region"/>
    <property type="match status" value="1"/>
</dbReference>
<dbReference type="InterPro" id="IPR027417">
    <property type="entry name" value="P-loop_NTPase"/>
</dbReference>
<evidence type="ECO:0000256" key="6">
    <source>
        <dbReference type="ARBA" id="ARBA00022840"/>
    </source>
</evidence>
<sequence length="540" mass="57051">MAQLGALLLASDVDAGRAWNVLWLALAALCLRQLATALGLHLTHLADADLQCQLRLRLARQLSRVPLGWYAGSNAAKVNEIVQRDVAALHRLVAHAPSDLAAVVVAPMACLAWLLHTDWRMTAITLVAPALAWWRYRGMGAPAFREGQAQLQRTGGELAAAMVELVQGMAVFKTYAQETLPQARFHAVAGRYARQFLAWVRRWGGMGALVDVLLSPPVVLAFVVSGAWLGAQTRAMSPAQMLPFALLGMALCAPVAALGHGADDLKGGLAAARRIGALLAEAPMPQAQTPLLPAGDDVRYEQVRFAYPGGTDVLHGIDLCLPAGSVTALVGPSGGGKSTLAMLLPRLWDVTAGAVRIGGVDVRQIDPAVLYARVGFVLQHTQVLRLSARDNIRLGRPDASDAQVEAAARAAHIHARITALPQGYDTLLGEGLALSGGEAQRLAIARTLLADPRIVVLDEAMAALDPESEAQVQAGLSALLAGRTVLVVAHRLQTIVQADQIVLLDGGRLCERGTHAQLLAARGAYAALWAAQSRVDEVAA</sequence>
<keyword evidence="4 11" id="KW-0812">Transmembrane</keyword>
<keyword evidence="10 11" id="KW-0472">Membrane</keyword>
<dbReference type="GO" id="GO:0005886">
    <property type="term" value="C:plasma membrane"/>
    <property type="evidence" value="ECO:0007669"/>
    <property type="project" value="UniProtKB-SubCell"/>
</dbReference>
<evidence type="ECO:0000256" key="5">
    <source>
        <dbReference type="ARBA" id="ARBA00022741"/>
    </source>
</evidence>
<feature type="transmembrane region" description="Helical" evidence="11">
    <location>
        <begin position="208"/>
        <end position="229"/>
    </location>
</feature>
<dbReference type="Gene3D" id="3.40.50.300">
    <property type="entry name" value="P-loop containing nucleotide triphosphate hydrolases"/>
    <property type="match status" value="1"/>
</dbReference>
<dbReference type="PANTHER" id="PTHR24221">
    <property type="entry name" value="ATP-BINDING CASSETTE SUB-FAMILY B"/>
    <property type="match status" value="1"/>
</dbReference>
<dbReference type="SUPFAM" id="SSF52540">
    <property type="entry name" value="P-loop containing nucleoside triphosphate hydrolases"/>
    <property type="match status" value="1"/>
</dbReference>
<dbReference type="SMART" id="SM00382">
    <property type="entry name" value="AAA"/>
    <property type="match status" value="1"/>
</dbReference>
<dbReference type="InterPro" id="IPR036640">
    <property type="entry name" value="ABC1_TM_sf"/>
</dbReference>
<keyword evidence="7" id="KW-1278">Translocase</keyword>
<dbReference type="InterPro" id="IPR011527">
    <property type="entry name" value="ABC1_TM_dom"/>
</dbReference>
<keyword evidence="3" id="KW-1003">Cell membrane</keyword>
<dbReference type="GO" id="GO:0006869">
    <property type="term" value="P:lipid transport"/>
    <property type="evidence" value="ECO:0007669"/>
    <property type="project" value="UniProtKB-KW"/>
</dbReference>
<proteinExistence type="predicted"/>
<dbReference type="PROSITE" id="PS00211">
    <property type="entry name" value="ABC_TRANSPORTER_1"/>
    <property type="match status" value="1"/>
</dbReference>
<evidence type="ECO:0000256" key="10">
    <source>
        <dbReference type="ARBA" id="ARBA00023136"/>
    </source>
</evidence>
<dbReference type="PROSITE" id="PS50929">
    <property type="entry name" value="ABC_TM1F"/>
    <property type="match status" value="1"/>
</dbReference>
<evidence type="ECO:0000256" key="3">
    <source>
        <dbReference type="ARBA" id="ARBA00022475"/>
    </source>
</evidence>
<dbReference type="InterPro" id="IPR017871">
    <property type="entry name" value="ABC_transporter-like_CS"/>
</dbReference>
<dbReference type="PANTHER" id="PTHR24221:SF654">
    <property type="entry name" value="ATP-BINDING CASSETTE SUB-FAMILY B MEMBER 6"/>
    <property type="match status" value="1"/>
</dbReference>
<reference evidence="14" key="1">
    <citation type="journal article" date="2010" name="DNA Cell Biol.">
        <title>Psychrotrophic strain of Janthinobacterium lividum from a cold Alaskan soil produces prodigiosin.</title>
        <authorList>
            <person name="Schloss P.D."/>
            <person name="Allen H.K."/>
            <person name="Klimowicz A.K."/>
            <person name="Mlot C."/>
            <person name="Gross J."/>
            <person name="Savengsuksa S."/>
            <person name="McEllin J."/>
            <person name="Clardy J."/>
            <person name="Ruess R.W."/>
            <person name="Handelsman J."/>
        </authorList>
    </citation>
    <scope>NUCLEOTIDE SEQUENCE</scope>
    <source>
        <strain evidence="14">BP01</strain>
    </source>
</reference>
<dbReference type="GO" id="GO:0005524">
    <property type="term" value="F:ATP binding"/>
    <property type="evidence" value="ECO:0007669"/>
    <property type="project" value="UniProtKB-KW"/>
</dbReference>
<keyword evidence="8 11" id="KW-1133">Transmembrane helix</keyword>
<dbReference type="PROSITE" id="PS50893">
    <property type="entry name" value="ABC_TRANSPORTER_2"/>
    <property type="match status" value="1"/>
</dbReference>
<dbReference type="Pfam" id="PF00005">
    <property type="entry name" value="ABC_tran"/>
    <property type="match status" value="1"/>
</dbReference>
<evidence type="ECO:0000256" key="4">
    <source>
        <dbReference type="ARBA" id="ARBA00022692"/>
    </source>
</evidence>
<dbReference type="Pfam" id="PF00664">
    <property type="entry name" value="ABC_membrane"/>
    <property type="match status" value="1"/>
</dbReference>
<feature type="domain" description="ABC transmembrane type-1" evidence="13">
    <location>
        <begin position="1"/>
        <end position="267"/>
    </location>
</feature>
<dbReference type="GO" id="GO:0140359">
    <property type="term" value="F:ABC-type transporter activity"/>
    <property type="evidence" value="ECO:0007669"/>
    <property type="project" value="InterPro"/>
</dbReference>
<organism evidence="14">
    <name type="scientific">Janthinobacterium lividum</name>
    <dbReference type="NCBI Taxonomy" id="29581"/>
    <lineage>
        <taxon>Bacteria</taxon>
        <taxon>Pseudomonadati</taxon>
        <taxon>Pseudomonadota</taxon>
        <taxon>Betaproteobacteria</taxon>
        <taxon>Burkholderiales</taxon>
        <taxon>Oxalobacteraceae</taxon>
        <taxon>Janthinobacterium</taxon>
    </lineage>
</organism>
<evidence type="ECO:0000256" key="7">
    <source>
        <dbReference type="ARBA" id="ARBA00022967"/>
    </source>
</evidence>